<dbReference type="PANTHER" id="PTHR30126:SF97">
    <property type="entry name" value="HTH-TYPE TRANSCRIPTIONAL REGULATOR ABGR"/>
    <property type="match status" value="1"/>
</dbReference>
<dbReference type="AlphaFoldDB" id="A0A4V2V7X0"/>
<dbReference type="Gene3D" id="3.40.190.290">
    <property type="match status" value="1"/>
</dbReference>
<dbReference type="EMBL" id="SMBH01000033">
    <property type="protein sequence ID" value="TCU06076.1"/>
    <property type="molecule type" value="Genomic_DNA"/>
</dbReference>
<keyword evidence="7" id="KW-0614">Plasmid</keyword>
<keyword evidence="4" id="KW-0804">Transcription</keyword>
<dbReference type="SUPFAM" id="SSF46785">
    <property type="entry name" value="Winged helix' DNA-binding domain"/>
    <property type="match status" value="1"/>
</dbReference>
<protein>
    <submittedName>
        <fullName evidence="6">LysR family transcriptional regulator</fullName>
    </submittedName>
</protein>
<evidence type="ECO:0000259" key="5">
    <source>
        <dbReference type="PROSITE" id="PS50931"/>
    </source>
</evidence>
<dbReference type="PRINTS" id="PR00039">
    <property type="entry name" value="HTHLYSR"/>
</dbReference>
<dbReference type="InterPro" id="IPR000847">
    <property type="entry name" value="LysR_HTH_N"/>
</dbReference>
<dbReference type="EMBL" id="CP104145">
    <property type="protein sequence ID" value="UWU19181.1"/>
    <property type="molecule type" value="Genomic_DNA"/>
</dbReference>
<feature type="domain" description="HTH lysR-type" evidence="5">
    <location>
        <begin position="4"/>
        <end position="61"/>
    </location>
</feature>
<dbReference type="Proteomes" id="UP000294576">
    <property type="component" value="Unassembled WGS sequence"/>
</dbReference>
<dbReference type="Gene3D" id="1.10.10.10">
    <property type="entry name" value="Winged helix-like DNA-binding domain superfamily/Winged helix DNA-binding domain"/>
    <property type="match status" value="1"/>
</dbReference>
<dbReference type="GO" id="GO:0003700">
    <property type="term" value="F:DNA-binding transcription factor activity"/>
    <property type="evidence" value="ECO:0007669"/>
    <property type="project" value="InterPro"/>
</dbReference>
<evidence type="ECO:0000256" key="1">
    <source>
        <dbReference type="ARBA" id="ARBA00009437"/>
    </source>
</evidence>
<reference evidence="7" key="2">
    <citation type="submission" date="2022-09" db="EMBL/GenBank/DDBJ databases">
        <title>Australian commercial rhizobial inoculants.</title>
        <authorList>
            <person name="Kohlmeier M.G."/>
            <person name="O'Hara G.W."/>
            <person name="Colombi E."/>
            <person name="Ramsay J.P."/>
            <person name="Terpolilli J."/>
        </authorList>
    </citation>
    <scope>NUCLEOTIDE SEQUENCE</scope>
    <source>
        <strain evidence="7">WSM1592</strain>
        <plasmid evidence="7">pWSM1592_2</plasmid>
    </source>
</reference>
<keyword evidence="3" id="KW-0238">DNA-binding</keyword>
<dbReference type="InterPro" id="IPR036388">
    <property type="entry name" value="WH-like_DNA-bd_sf"/>
</dbReference>
<dbReference type="RefSeq" id="WP_027511253.1">
    <property type="nucleotide sequence ID" value="NZ_CP104145.1"/>
</dbReference>
<evidence type="ECO:0000256" key="3">
    <source>
        <dbReference type="ARBA" id="ARBA00023125"/>
    </source>
</evidence>
<evidence type="ECO:0000313" key="8">
    <source>
        <dbReference type="Proteomes" id="UP000294576"/>
    </source>
</evidence>
<name>A0A4V2V7X0_RHISU</name>
<evidence type="ECO:0000256" key="4">
    <source>
        <dbReference type="ARBA" id="ARBA00023163"/>
    </source>
</evidence>
<geneLocation type="plasmid" evidence="7 9">
    <name>pWSM1592_2</name>
</geneLocation>
<accession>A0A4V2V7X0</accession>
<evidence type="ECO:0000256" key="2">
    <source>
        <dbReference type="ARBA" id="ARBA00023015"/>
    </source>
</evidence>
<evidence type="ECO:0000313" key="7">
    <source>
        <dbReference type="EMBL" id="UWU19181.1"/>
    </source>
</evidence>
<dbReference type="InterPro" id="IPR005119">
    <property type="entry name" value="LysR_subst-bd"/>
</dbReference>
<evidence type="ECO:0000313" key="6">
    <source>
        <dbReference type="EMBL" id="TCU06076.1"/>
    </source>
</evidence>
<dbReference type="PROSITE" id="PS50931">
    <property type="entry name" value="HTH_LYSR"/>
    <property type="match status" value="1"/>
</dbReference>
<dbReference type="InterPro" id="IPR036390">
    <property type="entry name" value="WH_DNA-bd_sf"/>
</dbReference>
<evidence type="ECO:0000313" key="9">
    <source>
        <dbReference type="Proteomes" id="UP001060123"/>
    </source>
</evidence>
<gene>
    <name evidence="6" type="ORF">EV132_13319</name>
    <name evidence="7" type="ORF">N2599_35880</name>
</gene>
<dbReference type="SUPFAM" id="SSF53850">
    <property type="entry name" value="Periplasmic binding protein-like II"/>
    <property type="match status" value="1"/>
</dbReference>
<organism evidence="6 8">
    <name type="scientific">Rhizobium sullae</name>
    <name type="common">Rhizobium hedysari</name>
    <dbReference type="NCBI Taxonomy" id="50338"/>
    <lineage>
        <taxon>Bacteria</taxon>
        <taxon>Pseudomonadati</taxon>
        <taxon>Pseudomonadota</taxon>
        <taxon>Alphaproteobacteria</taxon>
        <taxon>Hyphomicrobiales</taxon>
        <taxon>Rhizobiaceae</taxon>
        <taxon>Rhizobium/Agrobacterium group</taxon>
        <taxon>Rhizobium</taxon>
    </lineage>
</organism>
<sequence>MHWVTLNGLMTFHSIVELGSINRAAHALNVSQSSLTRTLQHLEARLGGTLVTRSPKGIELTAFGELVFAHANDIKRQVGRAETFIKTHQDASAQLLRVGVVMVHPLMAFCDSIVSLVEKHPEFRVELRFGSATEMLQALQQDALDIVLYYTLMGTEAEGLVQDVLADEEVAIFASPLHPLAENPAPSVEDLASARWTLGPTDVSITRLIAAVFEESGIPGPDIAIEVDMIPLRRAITQNSRFLSAFQTHHVSPELANGKLVRIRFPLKQERRSIGTIRIGPHTRLTRTFVSILKDVYQREVGFGRSG</sequence>
<dbReference type="Proteomes" id="UP001060123">
    <property type="component" value="Plasmid pWSM1592_2"/>
</dbReference>
<dbReference type="Pfam" id="PF00126">
    <property type="entry name" value="HTH_1"/>
    <property type="match status" value="1"/>
</dbReference>
<keyword evidence="2" id="KW-0805">Transcription regulation</keyword>
<proteinExistence type="inferred from homology"/>
<dbReference type="Pfam" id="PF03466">
    <property type="entry name" value="LysR_substrate"/>
    <property type="match status" value="1"/>
</dbReference>
<dbReference type="PANTHER" id="PTHR30126">
    <property type="entry name" value="HTH-TYPE TRANSCRIPTIONAL REGULATOR"/>
    <property type="match status" value="1"/>
</dbReference>
<keyword evidence="9" id="KW-1185">Reference proteome</keyword>
<reference evidence="6 8" key="1">
    <citation type="submission" date="2019-03" db="EMBL/GenBank/DDBJ databases">
        <title>Genomic Encyclopedia of Type Strains, Phase IV (KMG-V): Genome sequencing to study the core and pangenomes of soil and plant-associated prokaryotes.</title>
        <authorList>
            <person name="Whitman W."/>
        </authorList>
    </citation>
    <scope>NUCLEOTIDE SEQUENCE [LARGE SCALE GENOMIC DNA]</scope>
    <source>
        <strain evidence="6 8">Hc14</strain>
    </source>
</reference>
<comment type="similarity">
    <text evidence="1">Belongs to the LysR transcriptional regulatory family.</text>
</comment>
<dbReference type="GO" id="GO:0000976">
    <property type="term" value="F:transcription cis-regulatory region binding"/>
    <property type="evidence" value="ECO:0007669"/>
    <property type="project" value="TreeGrafter"/>
</dbReference>